<evidence type="ECO:0000313" key="1">
    <source>
        <dbReference type="EMBL" id="KAK2817566.1"/>
    </source>
</evidence>
<sequence>MEFFFNSAAMTLHSTGVMSRTHQVRASMNRHKPPKSNLSSHRPTQYFYSASVKSIDGTFESASPLPPHHQVTDETAKAALRALQFFRQTSRLKDALSAELEVTEVPTIRIPQQSHGISHDGKKGVFVCVSEVSGGHEGGYQRKLSESSFKPSQLSHCHQNSDKRCPGFFDEGVLIPLPEGVGFTRGTIEYHDGVVVVGGDLSLDPRW</sequence>
<proteinExistence type="predicted"/>
<name>A0AA88INU8_CHASR</name>
<organism evidence="1 2">
    <name type="scientific">Channa striata</name>
    <name type="common">Snakehead murrel</name>
    <name type="synonym">Ophicephalus striatus</name>
    <dbReference type="NCBI Taxonomy" id="64152"/>
    <lineage>
        <taxon>Eukaryota</taxon>
        <taxon>Metazoa</taxon>
        <taxon>Chordata</taxon>
        <taxon>Craniata</taxon>
        <taxon>Vertebrata</taxon>
        <taxon>Euteleostomi</taxon>
        <taxon>Actinopterygii</taxon>
        <taxon>Neopterygii</taxon>
        <taxon>Teleostei</taxon>
        <taxon>Neoteleostei</taxon>
        <taxon>Acanthomorphata</taxon>
        <taxon>Anabantaria</taxon>
        <taxon>Anabantiformes</taxon>
        <taxon>Channoidei</taxon>
        <taxon>Channidae</taxon>
        <taxon>Channa</taxon>
    </lineage>
</organism>
<reference evidence="1" key="1">
    <citation type="submission" date="2023-07" db="EMBL/GenBank/DDBJ databases">
        <title>Chromosome-level Genome Assembly of Striped Snakehead (Channa striata).</title>
        <authorList>
            <person name="Liu H."/>
        </authorList>
    </citation>
    <scope>NUCLEOTIDE SEQUENCE</scope>
    <source>
        <strain evidence="1">Gz</strain>
        <tissue evidence="1">Muscle</tissue>
    </source>
</reference>
<protein>
    <submittedName>
        <fullName evidence="1">Uncharacterized protein</fullName>
    </submittedName>
</protein>
<dbReference type="Proteomes" id="UP001187415">
    <property type="component" value="Unassembled WGS sequence"/>
</dbReference>
<comment type="caution">
    <text evidence="1">The sequence shown here is derived from an EMBL/GenBank/DDBJ whole genome shotgun (WGS) entry which is preliminary data.</text>
</comment>
<evidence type="ECO:0000313" key="2">
    <source>
        <dbReference type="Proteomes" id="UP001187415"/>
    </source>
</evidence>
<gene>
    <name evidence="1" type="ORF">Q5P01_025757</name>
</gene>
<accession>A0AA88INU8</accession>
<keyword evidence="2" id="KW-1185">Reference proteome</keyword>
<dbReference type="EMBL" id="JAUPFM010000021">
    <property type="protein sequence ID" value="KAK2817566.1"/>
    <property type="molecule type" value="Genomic_DNA"/>
</dbReference>
<dbReference type="AlphaFoldDB" id="A0AA88INU8"/>